<dbReference type="VEuPathDB" id="VectorBase:SCAU013131"/>
<dbReference type="InterPro" id="IPR037445">
    <property type="entry name" value="MAGE"/>
</dbReference>
<dbReference type="GO" id="GO:0005634">
    <property type="term" value="C:nucleus"/>
    <property type="evidence" value="ECO:0007669"/>
    <property type="project" value="TreeGrafter"/>
</dbReference>
<dbReference type="Pfam" id="PF01454">
    <property type="entry name" value="MAGE"/>
    <property type="match status" value="2"/>
</dbReference>
<organism evidence="2 3">
    <name type="scientific">Stomoxys calcitrans</name>
    <name type="common">Stable fly</name>
    <name type="synonym">Conops calcitrans</name>
    <dbReference type="NCBI Taxonomy" id="35570"/>
    <lineage>
        <taxon>Eukaryota</taxon>
        <taxon>Metazoa</taxon>
        <taxon>Ecdysozoa</taxon>
        <taxon>Arthropoda</taxon>
        <taxon>Hexapoda</taxon>
        <taxon>Insecta</taxon>
        <taxon>Pterygota</taxon>
        <taxon>Neoptera</taxon>
        <taxon>Endopterygota</taxon>
        <taxon>Diptera</taxon>
        <taxon>Brachycera</taxon>
        <taxon>Muscomorpha</taxon>
        <taxon>Muscoidea</taxon>
        <taxon>Muscidae</taxon>
        <taxon>Stomoxys</taxon>
    </lineage>
</organism>
<name>A0A1I8Q1Z9_STOCA</name>
<dbReference type="STRING" id="35570.A0A1I8Q1Z9"/>
<evidence type="ECO:0000259" key="1">
    <source>
        <dbReference type="PROSITE" id="PS50838"/>
    </source>
</evidence>
<accession>A0A1I8Q1Z9</accession>
<protein>
    <recommendedName>
        <fullName evidence="1">MAGE domain-containing protein</fullName>
    </recommendedName>
</protein>
<dbReference type="InterPro" id="IPR041898">
    <property type="entry name" value="MAGE_WH1"/>
</dbReference>
<dbReference type="EnsemblMetazoa" id="SCAU013131-RA">
    <property type="protein sequence ID" value="SCAU013131-PA"/>
    <property type="gene ID" value="SCAU013131"/>
</dbReference>
<dbReference type="InterPro" id="IPR041899">
    <property type="entry name" value="MAGE_WH2"/>
</dbReference>
<gene>
    <name evidence="2" type="primary">106083585</name>
</gene>
<dbReference type="InterPro" id="IPR002190">
    <property type="entry name" value="MHD_dom"/>
</dbReference>
<evidence type="ECO:0000313" key="3">
    <source>
        <dbReference type="Proteomes" id="UP000095300"/>
    </source>
</evidence>
<dbReference type="FunFam" id="1.10.10.1210:FF:000001">
    <property type="entry name" value="melanoma-associated antigen D1"/>
    <property type="match status" value="1"/>
</dbReference>
<feature type="domain" description="MAGE" evidence="1">
    <location>
        <begin position="10"/>
        <end position="218"/>
    </location>
</feature>
<dbReference type="PANTHER" id="PTHR11736:SF14">
    <property type="entry name" value="NSE3 HOMOLOG, SMC5-SMC6 COMPLEX COMPONENT"/>
    <property type="match status" value="1"/>
</dbReference>
<dbReference type="Gene3D" id="1.10.10.1210">
    <property type="entry name" value="MAGE homology domain, winged helix WH2 motif"/>
    <property type="match status" value="1"/>
</dbReference>
<dbReference type="PANTHER" id="PTHR11736">
    <property type="entry name" value="MELANOMA-ASSOCIATED ANTIGEN MAGE ANTIGEN"/>
    <property type="match status" value="1"/>
</dbReference>
<dbReference type="Gene3D" id="1.10.10.1200">
    <property type="entry name" value="MAGE homology domain, winged helix WH1 motif"/>
    <property type="match status" value="1"/>
</dbReference>
<proteinExistence type="predicted"/>
<sequence length="227" mass="26053">MESSFAVDEIASCTNSIITYIINGISNKLPIKERDITTVLNVKGRLFNMALTQAKTALQETYGIVMVDVPDSKSGKAIICYNEDSGKSVLLFDGEQQRQLTLLFVLLSYLFMRGSDAPQNNNTSEEDLVNFLNGIRIHFDAPHEYFGDNIKKLITETFVKQLYLKREKVVSEMESEVKFYYSWGFRAHMEFDKKMVLEATAKILKKPPSFFVAKYQEVHQEDKQMET</sequence>
<dbReference type="OrthoDB" id="205198at2759"/>
<evidence type="ECO:0000313" key="2">
    <source>
        <dbReference type="EnsemblMetazoa" id="SCAU013131-PA"/>
    </source>
</evidence>
<dbReference type="SMART" id="SM01373">
    <property type="entry name" value="MAGE"/>
    <property type="match status" value="1"/>
</dbReference>
<dbReference type="Proteomes" id="UP000095300">
    <property type="component" value="Unassembled WGS sequence"/>
</dbReference>
<reference evidence="2" key="1">
    <citation type="submission" date="2020-05" db="UniProtKB">
        <authorList>
            <consortium name="EnsemblMetazoa"/>
        </authorList>
    </citation>
    <scope>IDENTIFICATION</scope>
    <source>
        <strain evidence="2">USDA</strain>
    </source>
</reference>
<dbReference type="AlphaFoldDB" id="A0A1I8Q1Z9"/>
<dbReference type="KEGG" id="scac:106083585"/>
<dbReference type="PROSITE" id="PS50838">
    <property type="entry name" value="MAGE"/>
    <property type="match status" value="1"/>
</dbReference>
<keyword evidence="3" id="KW-1185">Reference proteome</keyword>